<gene>
    <name evidence="4" type="ORF">GCM10007071_34640</name>
</gene>
<evidence type="ECO:0000256" key="2">
    <source>
        <dbReference type="ARBA" id="ARBA00022729"/>
    </source>
</evidence>
<feature type="chain" id="PRO_5044932116" description="UPF0319 protein GCM10007071_34640" evidence="3">
    <location>
        <begin position="22"/>
        <end position="218"/>
    </location>
</feature>
<feature type="signal peptide" evidence="3">
    <location>
        <begin position="1"/>
        <end position="21"/>
    </location>
</feature>
<protein>
    <recommendedName>
        <fullName evidence="3">UPF0319 protein GCM10007071_34640</fullName>
    </recommendedName>
</protein>
<dbReference type="EMBL" id="BMXV01000009">
    <property type="protein sequence ID" value="GGY84380.1"/>
    <property type="molecule type" value="Genomic_DNA"/>
</dbReference>
<comment type="caution">
    <text evidence="4">The sequence shown here is derived from an EMBL/GenBank/DDBJ whole genome shotgun (WGS) entry which is preliminary data.</text>
</comment>
<sequence precursor="true">MKTMSLSILVAATLISAPVIAEVNLHLDEGVRLHAVDGKAYSDRGLFSAKPMLTLADGVHQIVVDYQAEVGRNRDDSVIEASDAFVILFEAEDESLTLSAEEVSTRKQMEDFNEKPEWVFHDDSEADHQFRLDVLEKTGFQLVRDYEREIAEFNKGPSKAALSNLTSVDAESNAAARSMPPGEPVDDQEMVIEMLRYWYMKADEKTKSEMKHWINSGE</sequence>
<comment type="similarity">
    <text evidence="1 3">Belongs to the UPF0319 family.</text>
</comment>
<reference evidence="5" key="1">
    <citation type="journal article" date="2019" name="Int. J. Syst. Evol. Microbiol.">
        <title>The Global Catalogue of Microorganisms (GCM) 10K type strain sequencing project: providing services to taxonomists for standard genome sequencing and annotation.</title>
        <authorList>
            <consortium name="The Broad Institute Genomics Platform"/>
            <consortium name="The Broad Institute Genome Sequencing Center for Infectious Disease"/>
            <person name="Wu L."/>
            <person name="Ma J."/>
        </authorList>
    </citation>
    <scope>NUCLEOTIDE SEQUENCE [LARGE SCALE GENOMIC DNA]</scope>
    <source>
        <strain evidence="5">KCTC 22280</strain>
    </source>
</reference>
<dbReference type="InterPro" id="IPR018635">
    <property type="entry name" value="UPF0319"/>
</dbReference>
<dbReference type="Pfam" id="PF09829">
    <property type="entry name" value="DUF2057"/>
    <property type="match status" value="1"/>
</dbReference>
<dbReference type="HAMAP" id="MF_00789">
    <property type="entry name" value="UPF0319"/>
    <property type="match status" value="1"/>
</dbReference>
<keyword evidence="2 3" id="KW-0732">Signal</keyword>
<name>A0ABQ3B9X9_9GAMM</name>
<dbReference type="PANTHER" id="PTHR38108">
    <property type="entry name" value="UPF0319 PROTEIN YCCT"/>
    <property type="match status" value="1"/>
</dbReference>
<proteinExistence type="inferred from homology"/>
<evidence type="ECO:0000313" key="4">
    <source>
        <dbReference type="EMBL" id="GGY84380.1"/>
    </source>
</evidence>
<dbReference type="Proteomes" id="UP000601597">
    <property type="component" value="Unassembled WGS sequence"/>
</dbReference>
<evidence type="ECO:0000313" key="5">
    <source>
        <dbReference type="Proteomes" id="UP000601597"/>
    </source>
</evidence>
<accession>A0ABQ3B9X9</accession>
<dbReference type="PANTHER" id="PTHR38108:SF1">
    <property type="entry name" value="UPF0319 PROTEIN YCCT"/>
    <property type="match status" value="1"/>
</dbReference>
<organism evidence="4 5">
    <name type="scientific">Marinobacter zhanjiangensis</name>
    <dbReference type="NCBI Taxonomy" id="578215"/>
    <lineage>
        <taxon>Bacteria</taxon>
        <taxon>Pseudomonadati</taxon>
        <taxon>Pseudomonadota</taxon>
        <taxon>Gammaproteobacteria</taxon>
        <taxon>Pseudomonadales</taxon>
        <taxon>Marinobacteraceae</taxon>
        <taxon>Marinobacter</taxon>
    </lineage>
</organism>
<evidence type="ECO:0000256" key="3">
    <source>
        <dbReference type="HAMAP-Rule" id="MF_00789"/>
    </source>
</evidence>
<evidence type="ECO:0000256" key="1">
    <source>
        <dbReference type="ARBA" id="ARBA00008490"/>
    </source>
</evidence>
<keyword evidence="5" id="KW-1185">Reference proteome</keyword>